<evidence type="ECO:0000313" key="1">
    <source>
        <dbReference type="EMBL" id="KAK7066425.1"/>
    </source>
</evidence>
<dbReference type="EMBL" id="JAXCGZ010019204">
    <property type="protein sequence ID" value="KAK7066425.1"/>
    <property type="molecule type" value="Genomic_DNA"/>
</dbReference>
<evidence type="ECO:0000313" key="2">
    <source>
        <dbReference type="Proteomes" id="UP001381693"/>
    </source>
</evidence>
<organism evidence="1 2">
    <name type="scientific">Halocaridina rubra</name>
    <name type="common">Hawaiian red shrimp</name>
    <dbReference type="NCBI Taxonomy" id="373956"/>
    <lineage>
        <taxon>Eukaryota</taxon>
        <taxon>Metazoa</taxon>
        <taxon>Ecdysozoa</taxon>
        <taxon>Arthropoda</taxon>
        <taxon>Crustacea</taxon>
        <taxon>Multicrustacea</taxon>
        <taxon>Malacostraca</taxon>
        <taxon>Eumalacostraca</taxon>
        <taxon>Eucarida</taxon>
        <taxon>Decapoda</taxon>
        <taxon>Pleocyemata</taxon>
        <taxon>Caridea</taxon>
        <taxon>Atyoidea</taxon>
        <taxon>Atyidae</taxon>
        <taxon>Halocaridina</taxon>
    </lineage>
</organism>
<dbReference type="AlphaFoldDB" id="A0AAN8WUB5"/>
<sequence>IIGGPCQALLRWQVLRSIRDPLVDEVEITDTSPEYTHVKILDDRVITDLLRHLAPMAGDDKSSGVDPNSSVPQPLLTQKLTNAGISLEPFYLELPTDIFPKESTTQELSTMSEQTYVPVPVCRSERVQRAP</sequence>
<reference evidence="1 2" key="1">
    <citation type="submission" date="2023-11" db="EMBL/GenBank/DDBJ databases">
        <title>Halocaridina rubra genome assembly.</title>
        <authorList>
            <person name="Smith C."/>
        </authorList>
    </citation>
    <scope>NUCLEOTIDE SEQUENCE [LARGE SCALE GENOMIC DNA]</scope>
    <source>
        <strain evidence="1">EP-1</strain>
        <tissue evidence="1">Whole</tissue>
    </source>
</reference>
<protein>
    <submittedName>
        <fullName evidence="1">Uncharacterized protein</fullName>
    </submittedName>
</protein>
<gene>
    <name evidence="1" type="ORF">SK128_013480</name>
</gene>
<proteinExistence type="predicted"/>
<accession>A0AAN8WUB5</accession>
<name>A0AAN8WUB5_HALRR</name>
<comment type="caution">
    <text evidence="1">The sequence shown here is derived from an EMBL/GenBank/DDBJ whole genome shotgun (WGS) entry which is preliminary data.</text>
</comment>
<feature type="non-terminal residue" evidence="1">
    <location>
        <position position="1"/>
    </location>
</feature>
<keyword evidence="2" id="KW-1185">Reference proteome</keyword>
<dbReference type="Proteomes" id="UP001381693">
    <property type="component" value="Unassembled WGS sequence"/>
</dbReference>